<protein>
    <submittedName>
        <fullName evidence="2">ANF_receptor domain-containing protein</fullName>
    </submittedName>
</protein>
<proteinExistence type="predicted"/>
<dbReference type="WBParaSite" id="Csp11.Scaffold630.g22066.t1">
    <property type="protein sequence ID" value="Csp11.Scaffold630.g22066.t1"/>
    <property type="gene ID" value="Csp11.Scaffold630.g22066"/>
</dbReference>
<name>A0A1I7V3N4_9PELO</name>
<dbReference type="eggNOG" id="KOG1023">
    <property type="taxonomic scope" value="Eukaryota"/>
</dbReference>
<dbReference type="STRING" id="1561998.A0A1I7V3N4"/>
<sequence>MNITCYRINKQTGCNGDNSVKAASYAINAVASKVGELDFVFVGPTCTTDIRTIGDFAEIWKSPVIGYEPVFEARGVQELTSVINVAQFSVGGVAQTLVFLMKELNQDEV</sequence>
<evidence type="ECO:0000313" key="1">
    <source>
        <dbReference type="Proteomes" id="UP000095282"/>
    </source>
</evidence>
<dbReference type="Proteomes" id="UP000095282">
    <property type="component" value="Unplaced"/>
</dbReference>
<evidence type="ECO:0000313" key="2">
    <source>
        <dbReference type="WBParaSite" id="Csp11.Scaffold630.g22066.t1"/>
    </source>
</evidence>
<accession>A0A1I7V3N4</accession>
<dbReference type="AlphaFoldDB" id="A0A1I7V3N4"/>
<organism evidence="1 2">
    <name type="scientific">Caenorhabditis tropicalis</name>
    <dbReference type="NCBI Taxonomy" id="1561998"/>
    <lineage>
        <taxon>Eukaryota</taxon>
        <taxon>Metazoa</taxon>
        <taxon>Ecdysozoa</taxon>
        <taxon>Nematoda</taxon>
        <taxon>Chromadorea</taxon>
        <taxon>Rhabditida</taxon>
        <taxon>Rhabditina</taxon>
        <taxon>Rhabditomorpha</taxon>
        <taxon>Rhabditoidea</taxon>
        <taxon>Rhabditidae</taxon>
        <taxon>Peloderinae</taxon>
        <taxon>Caenorhabditis</taxon>
    </lineage>
</organism>
<reference evidence="2" key="1">
    <citation type="submission" date="2016-11" db="UniProtKB">
        <authorList>
            <consortium name="WormBaseParasite"/>
        </authorList>
    </citation>
    <scope>IDENTIFICATION</scope>
</reference>
<keyword evidence="1" id="KW-1185">Reference proteome</keyword>